<dbReference type="PANTHER" id="PTHR23253">
    <property type="entry name" value="EUKARYOTIC TRANSLATION INITIATION FACTOR 4 GAMMA"/>
    <property type="match status" value="1"/>
</dbReference>
<dbReference type="SUPFAM" id="SSF48371">
    <property type="entry name" value="ARM repeat"/>
    <property type="match status" value="1"/>
</dbReference>
<keyword evidence="1" id="KW-0648">Protein biosynthesis</keyword>
<dbReference type="GO" id="GO:0003729">
    <property type="term" value="F:mRNA binding"/>
    <property type="evidence" value="ECO:0007669"/>
    <property type="project" value="TreeGrafter"/>
</dbReference>
<reference evidence="1" key="1">
    <citation type="journal article" date="2016" name="Mol. Ecol. Resour.">
        <title>Evaluation of the impact of RNA preservation methods of spiders for de novo transcriptome assembly.</title>
        <authorList>
            <person name="Kono N."/>
            <person name="Nakamura H."/>
            <person name="Ito Y."/>
            <person name="Tomita M."/>
            <person name="Arakawa K."/>
        </authorList>
    </citation>
    <scope>NUCLEOTIDE SEQUENCE</scope>
    <source>
        <tissue evidence="1">Whole body</tissue>
    </source>
</reference>
<dbReference type="OrthoDB" id="6424221at2759"/>
<proteinExistence type="evidence at transcript level"/>
<protein>
    <submittedName>
        <fullName evidence="1">Eukaryotic translation initiation factor 4 gamma 3</fullName>
    </submittedName>
</protein>
<dbReference type="AlphaFoldDB" id="A0A2L2Y9N5"/>
<name>A0A2L2Y9N5_PARTP</name>
<accession>A0A2L2Y9N5</accession>
<dbReference type="EMBL" id="IAAA01016503">
    <property type="protein sequence ID" value="LAA04854.1"/>
    <property type="molecule type" value="mRNA"/>
</dbReference>
<dbReference type="PANTHER" id="PTHR23253:SF10">
    <property type="entry name" value="EUKARYOTIC TRANSLATION INITIATION FACTOR 4 GAMMA 1"/>
    <property type="match status" value="1"/>
</dbReference>
<dbReference type="InterPro" id="IPR016024">
    <property type="entry name" value="ARM-type_fold"/>
</dbReference>
<dbReference type="GO" id="GO:0016281">
    <property type="term" value="C:eukaryotic translation initiation factor 4F complex"/>
    <property type="evidence" value="ECO:0007669"/>
    <property type="project" value="TreeGrafter"/>
</dbReference>
<dbReference type="GO" id="GO:0003743">
    <property type="term" value="F:translation initiation factor activity"/>
    <property type="evidence" value="ECO:0007669"/>
    <property type="project" value="UniProtKB-KW"/>
</dbReference>
<evidence type="ECO:0000313" key="1">
    <source>
        <dbReference type="EMBL" id="LAA04854.1"/>
    </source>
</evidence>
<organism evidence="1">
    <name type="scientific">Parasteatoda tepidariorum</name>
    <name type="common">Common house spider</name>
    <name type="synonym">Achaearanea tepidariorum</name>
    <dbReference type="NCBI Taxonomy" id="114398"/>
    <lineage>
        <taxon>Eukaryota</taxon>
        <taxon>Metazoa</taxon>
        <taxon>Ecdysozoa</taxon>
        <taxon>Arthropoda</taxon>
        <taxon>Chelicerata</taxon>
        <taxon>Arachnida</taxon>
        <taxon>Araneae</taxon>
        <taxon>Araneomorphae</taxon>
        <taxon>Entelegynae</taxon>
        <taxon>Araneoidea</taxon>
        <taxon>Theridiidae</taxon>
        <taxon>Parasteatoda</taxon>
    </lineage>
</organism>
<keyword evidence="1" id="KW-0396">Initiation factor</keyword>
<dbReference type="Gene3D" id="1.25.40.180">
    <property type="match status" value="1"/>
</dbReference>
<sequence length="73" mass="8736">MESYFTQMQEMVDKRLTSSRVRFMLQEVIDLKGNDWVPRRDVNNPKTIDQIHKETECKAHGQHQNLQNMSFPE</sequence>